<reference evidence="2" key="2">
    <citation type="submission" date="2023-07" db="EMBL/GenBank/DDBJ databases">
        <title>Shewanella mangrovi sp. nov., an acetaldehyde- degrading bacterium isolated from mangrove sediment.</title>
        <authorList>
            <person name="Liu Y."/>
        </authorList>
    </citation>
    <scope>NUCLEOTIDE SEQUENCE [LARGE SCALE GENOMIC DNA]</scope>
    <source>
        <strain evidence="2">C32</strain>
    </source>
</reference>
<dbReference type="Proteomes" id="UP001201549">
    <property type="component" value="Unassembled WGS sequence"/>
</dbReference>
<protein>
    <submittedName>
        <fullName evidence="1">Uncharacterized protein</fullName>
    </submittedName>
</protein>
<organism evidence="1 2">
    <name type="scientific">Shewanella electrica</name>
    <dbReference type="NCBI Taxonomy" id="515560"/>
    <lineage>
        <taxon>Bacteria</taxon>
        <taxon>Pseudomonadati</taxon>
        <taxon>Pseudomonadota</taxon>
        <taxon>Gammaproteobacteria</taxon>
        <taxon>Alteromonadales</taxon>
        <taxon>Shewanellaceae</taxon>
        <taxon>Shewanella</taxon>
    </lineage>
</organism>
<evidence type="ECO:0000313" key="2">
    <source>
        <dbReference type="Proteomes" id="UP001201549"/>
    </source>
</evidence>
<accession>A0ABT2FH88</accession>
<dbReference type="EMBL" id="JAKOGG010000002">
    <property type="protein sequence ID" value="MCS4555641.1"/>
    <property type="molecule type" value="Genomic_DNA"/>
</dbReference>
<name>A0ABT2FH88_9GAMM</name>
<gene>
    <name evidence="1" type="ORF">L9G74_04265</name>
</gene>
<keyword evidence="2" id="KW-1185">Reference proteome</keyword>
<comment type="caution">
    <text evidence="1">The sequence shown here is derived from an EMBL/GenBank/DDBJ whole genome shotgun (WGS) entry which is preliminary data.</text>
</comment>
<proteinExistence type="predicted"/>
<evidence type="ECO:0000313" key="1">
    <source>
        <dbReference type="EMBL" id="MCS4555641.1"/>
    </source>
</evidence>
<dbReference type="RefSeq" id="WP_238895034.1">
    <property type="nucleotide sequence ID" value="NZ_JAKOGG010000002.1"/>
</dbReference>
<reference evidence="1 2" key="1">
    <citation type="submission" date="2022-02" db="EMBL/GenBank/DDBJ databases">
        <authorList>
            <person name="Zhuang L."/>
        </authorList>
    </citation>
    <scope>NUCLEOTIDE SEQUENCE [LARGE SCALE GENOMIC DNA]</scope>
    <source>
        <strain evidence="1 2">C32</strain>
    </source>
</reference>
<sequence length="76" mass="8536">MTTFNISRIHTSAGIFRLSGTLTLLENNAMLNYHAAEFMSTDGWCQLDLTRSQTQQILERIKPAIIEHLAVTPCAE</sequence>